<sequence length="262" mass="27895">MNTTAALSHAVDRAAAAAAHSPLRSYALEARHEFLRLLRTPSFAIPSLLFPALFYLLFGVLLNKSNGDAARYLLATYGVFGVMGAGLFAFGVTVALERDQGFLIYKRALPMPPGAYLLAKMAMAMLFAMMISILLMALAAGVGGVSLRPSQWALLFVVNLAGVLPFAALGLYIGTLVGGQGAPAVVNMLYLPMAFLSGLWLPLKMLPAWIGGMAPVWPSYHHSQIALKVIGMDAGGNLFVHLGVLFGITALFFALARRRLAA</sequence>
<evidence type="ECO:0000256" key="1">
    <source>
        <dbReference type="ARBA" id="ARBA00004141"/>
    </source>
</evidence>
<evidence type="ECO:0000313" key="9">
    <source>
        <dbReference type="Proteomes" id="UP001499959"/>
    </source>
</evidence>
<dbReference type="InterPro" id="IPR013525">
    <property type="entry name" value="ABC2_TM"/>
</dbReference>
<name>A0ABP9AWG6_9GAMM</name>
<evidence type="ECO:0000259" key="7">
    <source>
        <dbReference type="Pfam" id="PF01061"/>
    </source>
</evidence>
<feature type="transmembrane region" description="Helical" evidence="6">
    <location>
        <begin position="74"/>
        <end position="96"/>
    </location>
</feature>
<proteinExistence type="inferred from homology"/>
<protein>
    <submittedName>
        <fullName evidence="8">ABC transporter permease</fullName>
    </submittedName>
</protein>
<evidence type="ECO:0000256" key="6">
    <source>
        <dbReference type="SAM" id="Phobius"/>
    </source>
</evidence>
<evidence type="ECO:0000256" key="5">
    <source>
        <dbReference type="ARBA" id="ARBA00023136"/>
    </source>
</evidence>
<dbReference type="InterPro" id="IPR000412">
    <property type="entry name" value="ABC_2_transport"/>
</dbReference>
<keyword evidence="9" id="KW-1185">Reference proteome</keyword>
<feature type="transmembrane region" description="Helical" evidence="6">
    <location>
        <begin position="117"/>
        <end position="140"/>
    </location>
</feature>
<feature type="transmembrane region" description="Helical" evidence="6">
    <location>
        <begin position="185"/>
        <end position="203"/>
    </location>
</feature>
<organism evidence="8 9">
    <name type="scientific">Lysobacter hankyongensis</name>
    <dbReference type="NCBI Taxonomy" id="1176535"/>
    <lineage>
        <taxon>Bacteria</taxon>
        <taxon>Pseudomonadati</taxon>
        <taxon>Pseudomonadota</taxon>
        <taxon>Gammaproteobacteria</taxon>
        <taxon>Lysobacterales</taxon>
        <taxon>Lysobacteraceae</taxon>
        <taxon>Lysobacter</taxon>
    </lineage>
</organism>
<gene>
    <name evidence="8" type="ORF">GCM10023307_09940</name>
</gene>
<dbReference type="PIRSF" id="PIRSF006648">
    <property type="entry name" value="DrrB"/>
    <property type="match status" value="1"/>
</dbReference>
<dbReference type="EMBL" id="BAABJE010000002">
    <property type="protein sequence ID" value="GAA4786965.1"/>
    <property type="molecule type" value="Genomic_DNA"/>
</dbReference>
<keyword evidence="4 6" id="KW-1133">Transmembrane helix</keyword>
<feature type="domain" description="ABC-2 type transporter transmembrane" evidence="7">
    <location>
        <begin position="31"/>
        <end position="221"/>
    </location>
</feature>
<dbReference type="RefSeq" id="WP_345302198.1">
    <property type="nucleotide sequence ID" value="NZ_BAABJE010000002.1"/>
</dbReference>
<keyword evidence="5 6" id="KW-0472">Membrane</keyword>
<evidence type="ECO:0000256" key="2">
    <source>
        <dbReference type="ARBA" id="ARBA00007783"/>
    </source>
</evidence>
<comment type="caution">
    <text evidence="8">The sequence shown here is derived from an EMBL/GenBank/DDBJ whole genome shotgun (WGS) entry which is preliminary data.</text>
</comment>
<comment type="similarity">
    <text evidence="2">Belongs to the ABC-2 integral membrane protein family.</text>
</comment>
<reference evidence="9" key="1">
    <citation type="journal article" date="2019" name="Int. J. Syst. Evol. Microbiol.">
        <title>The Global Catalogue of Microorganisms (GCM) 10K type strain sequencing project: providing services to taxonomists for standard genome sequencing and annotation.</title>
        <authorList>
            <consortium name="The Broad Institute Genomics Platform"/>
            <consortium name="The Broad Institute Genome Sequencing Center for Infectious Disease"/>
            <person name="Wu L."/>
            <person name="Ma J."/>
        </authorList>
    </citation>
    <scope>NUCLEOTIDE SEQUENCE [LARGE SCALE GENOMIC DNA]</scope>
    <source>
        <strain evidence="9">JCM 18204</strain>
    </source>
</reference>
<keyword evidence="3 6" id="KW-0812">Transmembrane</keyword>
<feature type="transmembrane region" description="Helical" evidence="6">
    <location>
        <begin position="238"/>
        <end position="256"/>
    </location>
</feature>
<dbReference type="InterPro" id="IPR051784">
    <property type="entry name" value="Nod_factor_ABC_transporter"/>
</dbReference>
<dbReference type="Proteomes" id="UP001499959">
    <property type="component" value="Unassembled WGS sequence"/>
</dbReference>
<dbReference type="PANTHER" id="PTHR43229:SF3">
    <property type="entry name" value="ABC-TYPE MULTIDRUG TRANSPORT SYSTEM, PERMEASE COMPONENT"/>
    <property type="match status" value="1"/>
</dbReference>
<accession>A0ABP9AWG6</accession>
<evidence type="ECO:0000256" key="3">
    <source>
        <dbReference type="ARBA" id="ARBA00022692"/>
    </source>
</evidence>
<evidence type="ECO:0000313" key="8">
    <source>
        <dbReference type="EMBL" id="GAA4786965.1"/>
    </source>
</evidence>
<feature type="transmembrane region" description="Helical" evidence="6">
    <location>
        <begin position="152"/>
        <end position="173"/>
    </location>
</feature>
<comment type="subcellular location">
    <subcellularLocation>
        <location evidence="1">Membrane</location>
        <topology evidence="1">Multi-pass membrane protein</topology>
    </subcellularLocation>
</comment>
<dbReference type="PANTHER" id="PTHR43229">
    <property type="entry name" value="NODULATION PROTEIN J"/>
    <property type="match status" value="1"/>
</dbReference>
<feature type="transmembrane region" description="Helical" evidence="6">
    <location>
        <begin position="43"/>
        <end position="62"/>
    </location>
</feature>
<evidence type="ECO:0000256" key="4">
    <source>
        <dbReference type="ARBA" id="ARBA00022989"/>
    </source>
</evidence>
<dbReference type="Pfam" id="PF01061">
    <property type="entry name" value="ABC2_membrane"/>
    <property type="match status" value="1"/>
</dbReference>